<keyword evidence="1" id="KW-0472">Membrane</keyword>
<protein>
    <submittedName>
        <fullName evidence="2">Uncharacterized protein</fullName>
    </submittedName>
</protein>
<accession>A0A200QPF0</accession>
<organism evidence="2 3">
    <name type="scientific">Macleaya cordata</name>
    <name type="common">Five-seeded plume-poppy</name>
    <name type="synonym">Bocconia cordata</name>
    <dbReference type="NCBI Taxonomy" id="56857"/>
    <lineage>
        <taxon>Eukaryota</taxon>
        <taxon>Viridiplantae</taxon>
        <taxon>Streptophyta</taxon>
        <taxon>Embryophyta</taxon>
        <taxon>Tracheophyta</taxon>
        <taxon>Spermatophyta</taxon>
        <taxon>Magnoliopsida</taxon>
        <taxon>Ranunculales</taxon>
        <taxon>Papaveraceae</taxon>
        <taxon>Papaveroideae</taxon>
        <taxon>Macleaya</taxon>
    </lineage>
</organism>
<dbReference type="STRING" id="56857.A0A200QPF0"/>
<dbReference type="OrthoDB" id="1881135at2759"/>
<name>A0A200QPF0_MACCD</name>
<evidence type="ECO:0000256" key="1">
    <source>
        <dbReference type="SAM" id="Phobius"/>
    </source>
</evidence>
<dbReference type="PANTHER" id="PTHR35990:SF1">
    <property type="entry name" value="GAG1AT PROTEIN"/>
    <property type="match status" value="1"/>
</dbReference>
<proteinExistence type="predicted"/>
<dbReference type="Proteomes" id="UP000195402">
    <property type="component" value="Unassembled WGS sequence"/>
</dbReference>
<reference evidence="2 3" key="1">
    <citation type="journal article" date="2017" name="Mol. Plant">
        <title>The Genome of Medicinal Plant Macleaya cordata Provides New Insights into Benzylisoquinoline Alkaloids Metabolism.</title>
        <authorList>
            <person name="Liu X."/>
            <person name="Liu Y."/>
            <person name="Huang P."/>
            <person name="Ma Y."/>
            <person name="Qing Z."/>
            <person name="Tang Q."/>
            <person name="Cao H."/>
            <person name="Cheng P."/>
            <person name="Zheng Y."/>
            <person name="Yuan Z."/>
            <person name="Zhou Y."/>
            <person name="Liu J."/>
            <person name="Tang Z."/>
            <person name="Zhuo Y."/>
            <person name="Zhang Y."/>
            <person name="Yu L."/>
            <person name="Huang J."/>
            <person name="Yang P."/>
            <person name="Peng Q."/>
            <person name="Zhang J."/>
            <person name="Jiang W."/>
            <person name="Zhang Z."/>
            <person name="Lin K."/>
            <person name="Ro D.K."/>
            <person name="Chen X."/>
            <person name="Xiong X."/>
            <person name="Shang Y."/>
            <person name="Huang S."/>
            <person name="Zeng J."/>
        </authorList>
    </citation>
    <scope>NUCLEOTIDE SEQUENCE [LARGE SCALE GENOMIC DNA]</scope>
    <source>
        <strain evidence="3">cv. BLH2017</strain>
        <tissue evidence="2">Root</tissue>
    </source>
</reference>
<feature type="transmembrane region" description="Helical" evidence="1">
    <location>
        <begin position="29"/>
        <end position="47"/>
    </location>
</feature>
<dbReference type="PANTHER" id="PTHR35990">
    <property type="entry name" value="GAG1AT PROTEIN"/>
    <property type="match status" value="1"/>
</dbReference>
<keyword evidence="1" id="KW-0812">Transmembrane</keyword>
<gene>
    <name evidence="2" type="ORF">BVC80_8133g2</name>
</gene>
<sequence length="128" mass="14261">MESKTSASGGGGFRSRMEHYMYSGEKKHVFVGMAIIGVVFGVPWFLMNRGLSTFDSSFGVSINSTRCQCVTFNGSFRMINDVNQTTDDSSIAIALVATFLPILWQISPCNFHTMIEVIEQQQSRVVIY</sequence>
<evidence type="ECO:0000313" key="2">
    <source>
        <dbReference type="EMBL" id="OVA12317.1"/>
    </source>
</evidence>
<dbReference type="EMBL" id="MVGT01001391">
    <property type="protein sequence ID" value="OVA12317.1"/>
    <property type="molecule type" value="Genomic_DNA"/>
</dbReference>
<evidence type="ECO:0000313" key="3">
    <source>
        <dbReference type="Proteomes" id="UP000195402"/>
    </source>
</evidence>
<comment type="caution">
    <text evidence="2">The sequence shown here is derived from an EMBL/GenBank/DDBJ whole genome shotgun (WGS) entry which is preliminary data.</text>
</comment>
<dbReference type="AlphaFoldDB" id="A0A200QPF0"/>
<dbReference type="InParanoid" id="A0A200QPF0"/>
<keyword evidence="1" id="KW-1133">Transmembrane helix</keyword>
<keyword evidence="3" id="KW-1185">Reference proteome</keyword>